<feature type="region of interest" description="Disordered" evidence="1">
    <location>
        <begin position="74"/>
        <end position="93"/>
    </location>
</feature>
<accession>A0A4Y8CRH8</accession>
<protein>
    <submittedName>
        <fullName evidence="2">Uncharacterized protein</fullName>
    </submittedName>
</protein>
<proteinExistence type="predicted"/>
<evidence type="ECO:0000313" key="2">
    <source>
        <dbReference type="EMBL" id="TEY43133.1"/>
    </source>
</evidence>
<dbReference type="AlphaFoldDB" id="A0A4Y8CRH8"/>
<evidence type="ECO:0000256" key="1">
    <source>
        <dbReference type="SAM" id="MobiDB-lite"/>
    </source>
</evidence>
<dbReference type="Proteomes" id="UP000297299">
    <property type="component" value="Unassembled WGS sequence"/>
</dbReference>
<gene>
    <name evidence="2" type="ORF">BOTCAL_0379g00150</name>
</gene>
<name>A0A4Y8CRH8_9HELO</name>
<feature type="compositionally biased region" description="Acidic residues" evidence="1">
    <location>
        <begin position="35"/>
        <end position="46"/>
    </location>
</feature>
<feature type="region of interest" description="Disordered" evidence="1">
    <location>
        <begin position="1"/>
        <end position="66"/>
    </location>
</feature>
<comment type="caution">
    <text evidence="2">The sequence shown here is derived from an EMBL/GenBank/DDBJ whole genome shotgun (WGS) entry which is preliminary data.</text>
</comment>
<evidence type="ECO:0000313" key="3">
    <source>
        <dbReference type="Proteomes" id="UP000297299"/>
    </source>
</evidence>
<feature type="compositionally biased region" description="Basic and acidic residues" evidence="1">
    <location>
        <begin position="47"/>
        <end position="65"/>
    </location>
</feature>
<dbReference type="EMBL" id="PHWZ01000378">
    <property type="protein sequence ID" value="TEY43133.1"/>
    <property type="molecule type" value="Genomic_DNA"/>
</dbReference>
<organism evidence="2 3">
    <name type="scientific">Botryotinia calthae</name>
    <dbReference type="NCBI Taxonomy" id="38488"/>
    <lineage>
        <taxon>Eukaryota</taxon>
        <taxon>Fungi</taxon>
        <taxon>Dikarya</taxon>
        <taxon>Ascomycota</taxon>
        <taxon>Pezizomycotina</taxon>
        <taxon>Leotiomycetes</taxon>
        <taxon>Helotiales</taxon>
        <taxon>Sclerotiniaceae</taxon>
        <taxon>Botryotinia</taxon>
    </lineage>
</organism>
<feature type="compositionally biased region" description="Basic and acidic residues" evidence="1">
    <location>
        <begin position="1"/>
        <end position="10"/>
    </location>
</feature>
<reference evidence="2 3" key="1">
    <citation type="submission" date="2017-11" db="EMBL/GenBank/DDBJ databases">
        <title>Comparative genomics of Botrytis spp.</title>
        <authorList>
            <person name="Valero-Jimenez C.A."/>
            <person name="Tapia P."/>
            <person name="Veloso J."/>
            <person name="Silva-Moreno E."/>
            <person name="Staats M."/>
            <person name="Valdes J.H."/>
            <person name="Van Kan J.A.L."/>
        </authorList>
    </citation>
    <scope>NUCLEOTIDE SEQUENCE [LARGE SCALE GENOMIC DNA]</scope>
    <source>
        <strain evidence="2 3">MUCL2830</strain>
    </source>
</reference>
<sequence length="93" mass="10047">MFAPKDEVKETVSQSGKKNIDNTADAMRATKSPDEADEEYGNDEVLEEIKAGNEEKSGVEGHEDGIVADGEEYGREAGVDEEGIGFKCTDFGE</sequence>
<keyword evidence="3" id="KW-1185">Reference proteome</keyword>